<dbReference type="AlphaFoldDB" id="A0A4Y2I6F1"/>
<accession>A0A4Y2I6F1</accession>
<keyword evidence="2" id="KW-1185">Reference proteome</keyword>
<reference evidence="1 2" key="1">
    <citation type="journal article" date="2019" name="Sci. Rep.">
        <title>Orb-weaving spider Araneus ventricosus genome elucidates the spidroin gene catalogue.</title>
        <authorList>
            <person name="Kono N."/>
            <person name="Nakamura H."/>
            <person name="Ohtoshi R."/>
            <person name="Moran D.A.P."/>
            <person name="Shinohara A."/>
            <person name="Yoshida Y."/>
            <person name="Fujiwara M."/>
            <person name="Mori M."/>
            <person name="Tomita M."/>
            <person name="Arakawa K."/>
        </authorList>
    </citation>
    <scope>NUCLEOTIDE SEQUENCE [LARGE SCALE GENOMIC DNA]</scope>
</reference>
<dbReference type="EMBL" id="BGPR01002430">
    <property type="protein sequence ID" value="GBM73307.1"/>
    <property type="molecule type" value="Genomic_DNA"/>
</dbReference>
<evidence type="ECO:0000313" key="1">
    <source>
        <dbReference type="EMBL" id="GBM73307.1"/>
    </source>
</evidence>
<gene>
    <name evidence="1" type="ORF">AVEN_144686_1</name>
</gene>
<evidence type="ECO:0000313" key="2">
    <source>
        <dbReference type="Proteomes" id="UP000499080"/>
    </source>
</evidence>
<sequence length="118" mass="13880">MEGMDENSNDELFQSPLAIEVLKWTKFSVKGKIINQKYTLCGLNSVQPQYKKHFLLKKTKKQIKSLMKNPKDTRECKIIYPLCRKWNQEKRPNYIYTSTVGVKVLEASKPSSIYEEKF</sequence>
<organism evidence="1 2">
    <name type="scientific">Araneus ventricosus</name>
    <name type="common">Orbweaver spider</name>
    <name type="synonym">Epeira ventricosa</name>
    <dbReference type="NCBI Taxonomy" id="182803"/>
    <lineage>
        <taxon>Eukaryota</taxon>
        <taxon>Metazoa</taxon>
        <taxon>Ecdysozoa</taxon>
        <taxon>Arthropoda</taxon>
        <taxon>Chelicerata</taxon>
        <taxon>Arachnida</taxon>
        <taxon>Araneae</taxon>
        <taxon>Araneomorphae</taxon>
        <taxon>Entelegynae</taxon>
        <taxon>Araneoidea</taxon>
        <taxon>Araneidae</taxon>
        <taxon>Araneus</taxon>
    </lineage>
</organism>
<name>A0A4Y2I6F1_ARAVE</name>
<protein>
    <submittedName>
        <fullName evidence="1">Uncharacterized protein</fullName>
    </submittedName>
</protein>
<proteinExistence type="predicted"/>
<dbReference type="Proteomes" id="UP000499080">
    <property type="component" value="Unassembled WGS sequence"/>
</dbReference>
<comment type="caution">
    <text evidence="1">The sequence shown here is derived from an EMBL/GenBank/DDBJ whole genome shotgun (WGS) entry which is preliminary data.</text>
</comment>